<gene>
    <name evidence="1" type="ORF">BHM03_00020988</name>
</gene>
<accession>A0A445MFY5</accession>
<organism evidence="1">
    <name type="scientific">Ensete ventricosum</name>
    <name type="common">Abyssinian banana</name>
    <name type="synonym">Musa ensete</name>
    <dbReference type="NCBI Taxonomy" id="4639"/>
    <lineage>
        <taxon>Eukaryota</taxon>
        <taxon>Viridiplantae</taxon>
        <taxon>Streptophyta</taxon>
        <taxon>Embryophyta</taxon>
        <taxon>Tracheophyta</taxon>
        <taxon>Spermatophyta</taxon>
        <taxon>Magnoliopsida</taxon>
        <taxon>Liliopsida</taxon>
        <taxon>Zingiberales</taxon>
        <taxon>Musaceae</taxon>
        <taxon>Ensete</taxon>
    </lineage>
</organism>
<dbReference type="Proteomes" id="UP000290560">
    <property type="component" value="Unassembled WGS sequence"/>
</dbReference>
<dbReference type="EMBL" id="KV875843">
    <property type="protein sequence ID" value="RZR73172.1"/>
    <property type="molecule type" value="Genomic_DNA"/>
</dbReference>
<reference evidence="1" key="1">
    <citation type="journal article" date="2018" name="Data Brief">
        <title>Genome sequence data from 17 accessions of Ensete ventricosum, a staple food crop for millions in Ethiopia.</title>
        <authorList>
            <person name="Yemataw Z."/>
            <person name="Muzemil S."/>
            <person name="Ambachew D."/>
            <person name="Tripathi L."/>
            <person name="Tesfaye K."/>
            <person name="Chala A."/>
            <person name="Farbos A."/>
            <person name="O'Neill P."/>
            <person name="Moore K."/>
            <person name="Grant M."/>
            <person name="Studholme D.J."/>
        </authorList>
    </citation>
    <scope>NUCLEOTIDE SEQUENCE [LARGE SCALE GENOMIC DNA]</scope>
    <source>
        <tissue evidence="1">Leaf</tissue>
    </source>
</reference>
<proteinExistence type="predicted"/>
<sequence>MNTTQHLERVPREESSGFLIRIHKFQEMKPKQIEDKNPPPQLAEILGVSTKPNLLPLIKMPDSRMLNWLKLPPSDIRPDCCPLKIEDMRVAQEMTEARIVRSCLFPATTHPYILFPENKLLLKCYISPNSPWLLMQHFQISGDFHDFPKDRT</sequence>
<name>A0A445MFY5_ENSVE</name>
<evidence type="ECO:0000313" key="1">
    <source>
        <dbReference type="EMBL" id="RZR73172.1"/>
    </source>
</evidence>
<protein>
    <submittedName>
        <fullName evidence="1">Uncharacterized protein</fullName>
    </submittedName>
</protein>
<dbReference type="AlphaFoldDB" id="A0A445MFY5"/>